<reference evidence="2" key="1">
    <citation type="submission" date="2022-04" db="EMBL/GenBank/DDBJ databases">
        <title>Carnegiea gigantea Genome sequencing and assembly v2.</title>
        <authorList>
            <person name="Copetti D."/>
            <person name="Sanderson M.J."/>
            <person name="Burquez A."/>
            <person name="Wojciechowski M.F."/>
        </authorList>
    </citation>
    <scope>NUCLEOTIDE SEQUENCE</scope>
    <source>
        <strain evidence="2">SGP5-SGP5p</strain>
        <tissue evidence="2">Aerial part</tissue>
    </source>
</reference>
<dbReference type="AlphaFoldDB" id="A0A9Q1K2F7"/>
<feature type="compositionally biased region" description="Polar residues" evidence="1">
    <location>
        <begin position="221"/>
        <end position="230"/>
    </location>
</feature>
<protein>
    <submittedName>
        <fullName evidence="2">Uncharacterized protein</fullName>
    </submittedName>
</protein>
<evidence type="ECO:0000313" key="3">
    <source>
        <dbReference type="Proteomes" id="UP001153076"/>
    </source>
</evidence>
<sequence>MMMLVHVKLSSLEIPFSSYIYSMRMDLPEDLAGSPFEKGFALSLDSSSGMEIYSTFGSGSSQDKVQDKRQHIERELYQRSICGLMESYHGLHPTPSRVSATVSAHVYQISLQKKYNFGGGLLRYKFNIKRFMKFCQYTWVSELNEEVKEGWLKVFGKNLRNLVDKVGKQPDDKLIRSDPKLQKKSAQCLKNRIEGPNAETLRYQGSISTSQLARRMEGKTPTPSTLFARSQSKEDPNSGKVLIDNRSQALWVRLSGMLKRGRKRQRSYTIYGLRTSATLFYDKPTASTISASSTYIPSAYSKLQAQLDEQKKLVDDQGWQFDKALKLIHSLQS</sequence>
<gene>
    <name evidence="2" type="ORF">Cgig2_013925</name>
</gene>
<dbReference type="EMBL" id="JAKOGI010000413">
    <property type="protein sequence ID" value="KAJ8435427.1"/>
    <property type="molecule type" value="Genomic_DNA"/>
</dbReference>
<proteinExistence type="predicted"/>
<evidence type="ECO:0000313" key="2">
    <source>
        <dbReference type="EMBL" id="KAJ8435427.1"/>
    </source>
</evidence>
<feature type="region of interest" description="Disordered" evidence="1">
    <location>
        <begin position="212"/>
        <end position="239"/>
    </location>
</feature>
<accession>A0A9Q1K2F7</accession>
<comment type="caution">
    <text evidence="2">The sequence shown here is derived from an EMBL/GenBank/DDBJ whole genome shotgun (WGS) entry which is preliminary data.</text>
</comment>
<evidence type="ECO:0000256" key="1">
    <source>
        <dbReference type="SAM" id="MobiDB-lite"/>
    </source>
</evidence>
<dbReference type="Proteomes" id="UP001153076">
    <property type="component" value="Unassembled WGS sequence"/>
</dbReference>
<keyword evidence="3" id="KW-1185">Reference proteome</keyword>
<organism evidence="2 3">
    <name type="scientific">Carnegiea gigantea</name>
    <dbReference type="NCBI Taxonomy" id="171969"/>
    <lineage>
        <taxon>Eukaryota</taxon>
        <taxon>Viridiplantae</taxon>
        <taxon>Streptophyta</taxon>
        <taxon>Embryophyta</taxon>
        <taxon>Tracheophyta</taxon>
        <taxon>Spermatophyta</taxon>
        <taxon>Magnoliopsida</taxon>
        <taxon>eudicotyledons</taxon>
        <taxon>Gunneridae</taxon>
        <taxon>Pentapetalae</taxon>
        <taxon>Caryophyllales</taxon>
        <taxon>Cactineae</taxon>
        <taxon>Cactaceae</taxon>
        <taxon>Cactoideae</taxon>
        <taxon>Echinocereeae</taxon>
        <taxon>Carnegiea</taxon>
    </lineage>
</organism>
<name>A0A9Q1K2F7_9CARY</name>